<keyword evidence="7 10" id="KW-1133">Transmembrane helix</keyword>
<dbReference type="PANTHER" id="PTHR21072:SF13">
    <property type="entry name" value="GPI TRANSAMIDASE COMPONENT PIG-S"/>
    <property type="match status" value="1"/>
</dbReference>
<evidence type="ECO:0000313" key="11">
    <source>
        <dbReference type="EnsemblMetazoa" id="SMAR006879-PA"/>
    </source>
</evidence>
<name>T1J040_STRMM</name>
<dbReference type="HOGENOM" id="CLU_010026_3_0_1"/>
<protein>
    <submittedName>
        <fullName evidence="11">Uncharacterized protein</fullName>
    </submittedName>
</protein>
<accession>T1J040</accession>
<reference evidence="11" key="2">
    <citation type="submission" date="2015-02" db="UniProtKB">
        <authorList>
            <consortium name="EnsemblMetazoa"/>
        </authorList>
    </citation>
    <scope>IDENTIFICATION</scope>
</reference>
<dbReference type="GO" id="GO:0042765">
    <property type="term" value="C:GPI-anchor transamidase complex"/>
    <property type="evidence" value="ECO:0007669"/>
    <property type="project" value="InterPro"/>
</dbReference>
<organism evidence="11 12">
    <name type="scientific">Strigamia maritima</name>
    <name type="common">European centipede</name>
    <name type="synonym">Geophilus maritimus</name>
    <dbReference type="NCBI Taxonomy" id="126957"/>
    <lineage>
        <taxon>Eukaryota</taxon>
        <taxon>Metazoa</taxon>
        <taxon>Ecdysozoa</taxon>
        <taxon>Arthropoda</taxon>
        <taxon>Myriapoda</taxon>
        <taxon>Chilopoda</taxon>
        <taxon>Pleurostigmophora</taxon>
        <taxon>Geophilomorpha</taxon>
        <taxon>Linotaeniidae</taxon>
        <taxon>Strigamia</taxon>
    </lineage>
</organism>
<comment type="subcellular location">
    <subcellularLocation>
        <location evidence="1">Endoplasmic reticulum membrane</location>
        <topology evidence="1">Multi-pass membrane protein</topology>
    </subcellularLocation>
</comment>
<dbReference type="AlphaFoldDB" id="T1J040"/>
<dbReference type="eggNOG" id="KOG2459">
    <property type="taxonomic scope" value="Eukaryota"/>
</dbReference>
<keyword evidence="5 10" id="KW-0812">Transmembrane</keyword>
<evidence type="ECO:0000256" key="10">
    <source>
        <dbReference type="SAM" id="Phobius"/>
    </source>
</evidence>
<evidence type="ECO:0000256" key="8">
    <source>
        <dbReference type="ARBA" id="ARBA00023136"/>
    </source>
</evidence>
<comment type="similarity">
    <text evidence="3">Belongs to the PIGS family.</text>
</comment>
<keyword evidence="12" id="KW-1185">Reference proteome</keyword>
<keyword evidence="4" id="KW-0337">GPI-anchor biosynthesis</keyword>
<keyword evidence="9" id="KW-0325">Glycoprotein</keyword>
<evidence type="ECO:0000256" key="9">
    <source>
        <dbReference type="ARBA" id="ARBA00023180"/>
    </source>
</evidence>
<dbReference type="GO" id="GO:0006506">
    <property type="term" value="P:GPI anchor biosynthetic process"/>
    <property type="evidence" value="ECO:0007669"/>
    <property type="project" value="UniProtKB-UniPathway"/>
</dbReference>
<keyword evidence="8 10" id="KW-0472">Membrane</keyword>
<keyword evidence="6" id="KW-0256">Endoplasmic reticulum</keyword>
<feature type="transmembrane region" description="Helical" evidence="10">
    <location>
        <begin position="5"/>
        <end position="23"/>
    </location>
</feature>
<dbReference type="EMBL" id="JH431731">
    <property type="status" value="NOT_ANNOTATED_CDS"/>
    <property type="molecule type" value="Genomic_DNA"/>
</dbReference>
<dbReference type="STRING" id="126957.T1J040"/>
<dbReference type="InterPro" id="IPR019540">
    <property type="entry name" value="PtdIno-glycan_biosynth_class_S"/>
</dbReference>
<evidence type="ECO:0000256" key="5">
    <source>
        <dbReference type="ARBA" id="ARBA00022692"/>
    </source>
</evidence>
<dbReference type="OMA" id="VCEDARH"/>
<evidence type="ECO:0000313" key="12">
    <source>
        <dbReference type="Proteomes" id="UP000014500"/>
    </source>
</evidence>
<evidence type="ECO:0000256" key="2">
    <source>
        <dbReference type="ARBA" id="ARBA00004687"/>
    </source>
</evidence>
<reference evidence="12" key="1">
    <citation type="submission" date="2011-05" db="EMBL/GenBank/DDBJ databases">
        <authorList>
            <person name="Richards S.R."/>
            <person name="Qu J."/>
            <person name="Jiang H."/>
            <person name="Jhangiani S.N."/>
            <person name="Agravi P."/>
            <person name="Goodspeed R."/>
            <person name="Gross S."/>
            <person name="Mandapat C."/>
            <person name="Jackson L."/>
            <person name="Mathew T."/>
            <person name="Pu L."/>
            <person name="Thornton R."/>
            <person name="Saada N."/>
            <person name="Wilczek-Boney K.B."/>
            <person name="Lee S."/>
            <person name="Kovar C."/>
            <person name="Wu Y."/>
            <person name="Scherer S.E."/>
            <person name="Worley K.C."/>
            <person name="Muzny D.M."/>
            <person name="Gibbs R."/>
        </authorList>
    </citation>
    <scope>NUCLEOTIDE SEQUENCE</scope>
    <source>
        <strain evidence="12">Brora</strain>
    </source>
</reference>
<dbReference type="Proteomes" id="UP000014500">
    <property type="component" value="Unassembled WGS sequence"/>
</dbReference>
<evidence type="ECO:0000256" key="6">
    <source>
        <dbReference type="ARBA" id="ARBA00022824"/>
    </source>
</evidence>
<dbReference type="GO" id="GO:0016255">
    <property type="term" value="P:attachment of GPI anchor to protein"/>
    <property type="evidence" value="ECO:0007669"/>
    <property type="project" value="InterPro"/>
</dbReference>
<evidence type="ECO:0000256" key="1">
    <source>
        <dbReference type="ARBA" id="ARBA00004477"/>
    </source>
</evidence>
<evidence type="ECO:0000256" key="4">
    <source>
        <dbReference type="ARBA" id="ARBA00022502"/>
    </source>
</evidence>
<dbReference type="Pfam" id="PF10510">
    <property type="entry name" value="PIG-S"/>
    <property type="match status" value="1"/>
</dbReference>
<comment type="pathway">
    <text evidence="2">Glycolipid biosynthesis; glycosylphosphatidylinositol-anchor biosynthesis.</text>
</comment>
<dbReference type="EnsemblMetazoa" id="SMAR006879-RA">
    <property type="protein sequence ID" value="SMAR006879-PA"/>
    <property type="gene ID" value="SMAR006879"/>
</dbReference>
<evidence type="ECO:0000256" key="3">
    <source>
        <dbReference type="ARBA" id="ARBA00005316"/>
    </source>
</evidence>
<dbReference type="PhylomeDB" id="T1J040"/>
<sequence>TGRIFCILSFVVVFVVIGVPLWWKTTTTYRVSLPYGRIQELSTIDLILPINLEFVLYEANKDTDIYRELEIRFKESKFWVFRDEFKVSFRQATTDEKNKLKTTLKDFIHFLTKKELIPVGNMIIHILPNDSDVLPTNCKFYVTNHRFTLAKITPSENGTEDLRKTLLDVIINRNGLQKSLANVIAPNLTPPDKATMRTLLSSPSYDLTFSLIIPQPHLKILKWEIEKAINMYFQPMFDKLSKFVQFNVKSQVLYLTTLNVKPNYNSEEKYFYLSSEQLPHVINPIEAKLGSYVSVNQNINFVVYVPMQEESPLFIYDSHGLNSIF</sequence>
<dbReference type="UniPathway" id="UPA00196"/>
<evidence type="ECO:0000256" key="7">
    <source>
        <dbReference type="ARBA" id="ARBA00022989"/>
    </source>
</evidence>
<proteinExistence type="inferred from homology"/>
<dbReference type="PANTHER" id="PTHR21072">
    <property type="entry name" value="GPI TRANSAMIDASE COMPONENT PIG-S"/>
    <property type="match status" value="1"/>
</dbReference>